<dbReference type="EMBL" id="JACRSO010000001">
    <property type="protein sequence ID" value="MBC8528683.1"/>
    <property type="molecule type" value="Genomic_DNA"/>
</dbReference>
<dbReference type="RefSeq" id="WP_249284656.1">
    <property type="nucleotide sequence ID" value="NZ_JACRSO010000001.1"/>
</dbReference>
<evidence type="ECO:0000256" key="1">
    <source>
        <dbReference type="SAM" id="Phobius"/>
    </source>
</evidence>
<dbReference type="Proteomes" id="UP000654279">
    <property type="component" value="Unassembled WGS sequence"/>
</dbReference>
<name>A0A926CYY9_9FIRM</name>
<evidence type="ECO:0000313" key="3">
    <source>
        <dbReference type="EMBL" id="MBC8528683.1"/>
    </source>
</evidence>
<keyword evidence="4" id="KW-1185">Reference proteome</keyword>
<feature type="transmembrane region" description="Helical" evidence="1">
    <location>
        <begin position="21"/>
        <end position="41"/>
    </location>
</feature>
<organism evidence="3 4">
    <name type="scientific">Luoshenia tenuis</name>
    <dbReference type="NCBI Taxonomy" id="2763654"/>
    <lineage>
        <taxon>Bacteria</taxon>
        <taxon>Bacillati</taxon>
        <taxon>Bacillota</taxon>
        <taxon>Clostridia</taxon>
        <taxon>Christensenellales</taxon>
        <taxon>Christensenellaceae</taxon>
        <taxon>Luoshenia</taxon>
    </lineage>
</organism>
<sequence length="500" mass="55736">MAQETTVKKEKKPMTKKTRNLIIMLVVLVLLAGATVAVVLLTQDNSGQSDQLTEQQISDMAKLTLVAEKEEDIASIKTTSANGSLEFYAQKDDEGNRTWTIKGAEDGKLNSSSIQSFVSTTLILMGTEVVEENPSEDRMAEFGFNNPSASVLITKNDGSTITCEVGNASPDSASMYMMREGRNAIFLVDNATASLFSDKLEDYWDIPSNYVNVEQLLKFHVTRKDGDNLIIDLGDDEMLGYSNWVMSEPYYASLDSYQGNQFFSNLTMLAPLYLIDNKPEDLTQYGLDDPQMNLYMEDSDGQVFELNIGSSDGNGNVYVQAPGDPAVYAMLESSLTTLNDLDPFQLIARFTQIYNINVVDKIEATSADRSFEITMDHEKEMDENGEPKLDGKGKEILHENAKSDGKDLQEAGFRSFYQTLVGVSVDGKLEEGAVVEGDAEITFKFTINDGHVETIEYIPYGVKDYAVRKNGADTGLYIEKWRVQQLFEEYDKLMNGEYDK</sequence>
<comment type="caution">
    <text evidence="3">The sequence shown here is derived from an EMBL/GenBank/DDBJ whole genome shotgun (WGS) entry which is preliminary data.</text>
</comment>
<feature type="domain" description="DUF4340" evidence="2">
    <location>
        <begin position="244"/>
        <end position="381"/>
    </location>
</feature>
<protein>
    <submittedName>
        <fullName evidence="3">DUF4340 domain-containing protein</fullName>
    </submittedName>
</protein>
<keyword evidence="1" id="KW-1133">Transmembrane helix</keyword>
<evidence type="ECO:0000313" key="4">
    <source>
        <dbReference type="Proteomes" id="UP000654279"/>
    </source>
</evidence>
<feature type="domain" description="DUF4340" evidence="2">
    <location>
        <begin position="99"/>
        <end position="236"/>
    </location>
</feature>
<dbReference type="Pfam" id="PF14238">
    <property type="entry name" value="DUF4340"/>
    <property type="match status" value="2"/>
</dbReference>
<keyword evidence="1" id="KW-0472">Membrane</keyword>
<proteinExistence type="predicted"/>
<reference evidence="3" key="1">
    <citation type="submission" date="2020-08" db="EMBL/GenBank/DDBJ databases">
        <title>Genome public.</title>
        <authorList>
            <person name="Liu C."/>
            <person name="Sun Q."/>
        </authorList>
    </citation>
    <scope>NUCLEOTIDE SEQUENCE</scope>
    <source>
        <strain evidence="3">NSJ-44</strain>
    </source>
</reference>
<dbReference type="InterPro" id="IPR025641">
    <property type="entry name" value="DUF4340"/>
</dbReference>
<keyword evidence="1" id="KW-0812">Transmembrane</keyword>
<evidence type="ECO:0000259" key="2">
    <source>
        <dbReference type="Pfam" id="PF14238"/>
    </source>
</evidence>
<dbReference type="AlphaFoldDB" id="A0A926CYY9"/>
<accession>A0A926CYY9</accession>
<gene>
    <name evidence="3" type="ORF">H8699_04425</name>
</gene>